<gene>
    <name evidence="1" type="ORF">HERI1096_LOCUS4836</name>
</gene>
<evidence type="ECO:0000313" key="1">
    <source>
        <dbReference type="EMBL" id="CAE0104178.1"/>
    </source>
</evidence>
<accession>A0A7S3AGK6</accession>
<proteinExistence type="predicted"/>
<dbReference type="AlphaFoldDB" id="A0A7S3AGK6"/>
<name>A0A7S3AGK6_9EUKA</name>
<dbReference type="EMBL" id="HBHX01008742">
    <property type="protein sequence ID" value="CAE0104178.1"/>
    <property type="molecule type" value="Transcribed_RNA"/>
</dbReference>
<sequence>MVLSFGSSVRFQHLESEEAEFGEVTIDGVNIKTSLSQLTSSLSGLLATPVGDPLTGQVIVFDGTSFVYQSIGCMSDVTGKQDALTADGVPVSSSVLTTFALASDGDGSGYNASLVTAGAIERWFEALQVSNFVGSKVSTLDQAISTLAQTVAGKIPIPANTGYNGQVLRYTGSEFVFSNEQSLASYSTTAETNSQVAVYFDNYAGSSTLDLTANSVSIDGIALQADASTLTIDFVNTVSTTWTIHLPTDCRVVMFDIVSGSYNAVLGIGEAHPSAPLVCTPPSALSTQDIPGDDEQHWSGYGMPDDLRVMIVNLSTSELSVYKTASQSGLTLTPSTWQLSCRILIAVAAPGSWEVVGGCL</sequence>
<reference evidence="1" key="1">
    <citation type="submission" date="2021-01" db="EMBL/GenBank/DDBJ databases">
        <authorList>
            <person name="Corre E."/>
            <person name="Pelletier E."/>
            <person name="Niang G."/>
            <person name="Scheremetjew M."/>
            <person name="Finn R."/>
            <person name="Kale V."/>
            <person name="Holt S."/>
            <person name="Cochrane G."/>
            <person name="Meng A."/>
            <person name="Brown T."/>
            <person name="Cohen L."/>
        </authorList>
    </citation>
    <scope>NUCLEOTIDE SEQUENCE</scope>
    <source>
        <strain evidence="1">CCMP281</strain>
    </source>
</reference>
<protein>
    <submittedName>
        <fullName evidence="1">Uncharacterized protein</fullName>
    </submittedName>
</protein>
<organism evidence="1">
    <name type="scientific">Haptolina ericina</name>
    <dbReference type="NCBI Taxonomy" id="156174"/>
    <lineage>
        <taxon>Eukaryota</taxon>
        <taxon>Haptista</taxon>
        <taxon>Haptophyta</taxon>
        <taxon>Prymnesiophyceae</taxon>
        <taxon>Prymnesiales</taxon>
        <taxon>Prymnesiaceae</taxon>
        <taxon>Haptolina</taxon>
    </lineage>
</organism>